<accession>A0A6C0KBU5</accession>
<dbReference type="EMBL" id="MN740847">
    <property type="protein sequence ID" value="QHU14863.1"/>
    <property type="molecule type" value="Genomic_DNA"/>
</dbReference>
<feature type="domain" description="DUF5899" evidence="1">
    <location>
        <begin position="184"/>
        <end position="327"/>
    </location>
</feature>
<sequence>MAEVAIPIAVLGAMYIISNKNDNKVENYSNINHSLPNKKQIVRNFPKKNFDDLLNETNVQTYSGYKNSNEELYKSTGYKDISKKRRNFQAKGLHGNNKESEELRFESLTGNVVKSSSLEHNNMVPFFGSKVTQSSDIKGYEGLLDTYTGSGNNSVKKQGIAPMFKPEAGLTHINGTPNNTQYIQDRMKDALTSKMNNVKPWQEIQVGPGLGKGYSSQGSGGFNSGMEQRNKYMPKTVDQLRASTNPKVTYGGQILGAYSGNGLANSANKAMIGKVEKNRPDRHYENSADRWFTTTGQEKAQTARSAVVLQPENRTTTTREYFGNAADREGEGTYQPGHYRGTHKQQLKSENVGVATDSGAWGATPQDYGKKGYKARTNARTFTSERTQLGAAGALVNALTAPLMDMLRPSRKENVIGNMRPMGNASGRGGVMNEPVWNPADTPSHTIKEQTENTKHMLMGGANEVDGYKILNMYAVEQQRQTTNNSNVNGYSAANGTAGPRVVDSDYNANLNGNKQIISRVDRYNIGNSSLASHAQNVTTFSNTATKPDEMYGNNFTKAIPSMQTHGRVAGKNTRNSSIDCARNTPAMVSAFNQNPYTQSLNSWA</sequence>
<evidence type="ECO:0000259" key="1">
    <source>
        <dbReference type="Pfam" id="PF19251"/>
    </source>
</evidence>
<proteinExistence type="predicted"/>
<protein>
    <recommendedName>
        <fullName evidence="1">DUF5899 domain-containing protein</fullName>
    </recommendedName>
</protein>
<dbReference type="AlphaFoldDB" id="A0A6C0KBU5"/>
<evidence type="ECO:0000313" key="2">
    <source>
        <dbReference type="EMBL" id="QHU14863.1"/>
    </source>
</evidence>
<dbReference type="InterPro" id="IPR045418">
    <property type="entry name" value="P2_DUF5899"/>
</dbReference>
<name>A0A6C0KBU5_9ZZZZ</name>
<dbReference type="Pfam" id="PF19251">
    <property type="entry name" value="DUF5899"/>
    <property type="match status" value="1"/>
</dbReference>
<reference evidence="2" key="1">
    <citation type="journal article" date="2020" name="Nature">
        <title>Giant virus diversity and host interactions through global metagenomics.</title>
        <authorList>
            <person name="Schulz F."/>
            <person name="Roux S."/>
            <person name="Paez-Espino D."/>
            <person name="Jungbluth S."/>
            <person name="Walsh D.A."/>
            <person name="Denef V.J."/>
            <person name="McMahon K.D."/>
            <person name="Konstantinidis K.T."/>
            <person name="Eloe-Fadrosh E.A."/>
            <person name="Kyrpides N.C."/>
            <person name="Woyke T."/>
        </authorList>
    </citation>
    <scope>NUCLEOTIDE SEQUENCE</scope>
    <source>
        <strain evidence="2">GVMAG-S-1102244-55</strain>
    </source>
</reference>
<organism evidence="2">
    <name type="scientific">viral metagenome</name>
    <dbReference type="NCBI Taxonomy" id="1070528"/>
    <lineage>
        <taxon>unclassified sequences</taxon>
        <taxon>metagenomes</taxon>
        <taxon>organismal metagenomes</taxon>
    </lineage>
</organism>